<accession>A0ABM0MV96</accession>
<dbReference type="RefSeq" id="XP_006823937.1">
    <property type="nucleotide sequence ID" value="XM_006823874.1"/>
</dbReference>
<evidence type="ECO:0000256" key="1">
    <source>
        <dbReference type="SAM" id="MobiDB-lite"/>
    </source>
</evidence>
<proteinExistence type="predicted"/>
<reference evidence="3" key="1">
    <citation type="submission" date="2025-08" db="UniProtKB">
        <authorList>
            <consortium name="RefSeq"/>
        </authorList>
    </citation>
    <scope>IDENTIFICATION</scope>
    <source>
        <tissue evidence="3">Testes</tissue>
    </source>
</reference>
<evidence type="ECO:0000313" key="2">
    <source>
        <dbReference type="Proteomes" id="UP000694865"/>
    </source>
</evidence>
<dbReference type="Proteomes" id="UP000694865">
    <property type="component" value="Unplaced"/>
</dbReference>
<keyword evidence="2" id="KW-1185">Reference proteome</keyword>
<feature type="region of interest" description="Disordered" evidence="1">
    <location>
        <begin position="17"/>
        <end position="57"/>
    </location>
</feature>
<dbReference type="PANTHER" id="PTHR23317:SF26">
    <property type="entry name" value="ZIZIMIN, ISOFORM K"/>
    <property type="match status" value="1"/>
</dbReference>
<dbReference type="InterPro" id="IPR026791">
    <property type="entry name" value="DOCK"/>
</dbReference>
<dbReference type="PANTHER" id="PTHR23317">
    <property type="entry name" value="DEDICATOR OF CYTOKINESIS DOCK"/>
    <property type="match status" value="1"/>
</dbReference>
<protein>
    <submittedName>
        <fullName evidence="3">Dedicator of cytokinesis protein 9-like</fullName>
    </submittedName>
</protein>
<organism evidence="2 3">
    <name type="scientific">Saccoglossus kowalevskii</name>
    <name type="common">Acorn worm</name>
    <dbReference type="NCBI Taxonomy" id="10224"/>
    <lineage>
        <taxon>Eukaryota</taxon>
        <taxon>Metazoa</taxon>
        <taxon>Hemichordata</taxon>
        <taxon>Enteropneusta</taxon>
        <taxon>Harrimaniidae</taxon>
        <taxon>Saccoglossus</taxon>
    </lineage>
</organism>
<sequence>MHACNCRCSGTPSISTPRLMDNRSSKSGSSVSLISGNSTVERSSSEKVAPNGHSRTPSTSGNIFFSYDKLEESEVKDLLVCLLYILKNLNEEIILGWWNQSTEKEQIEFFQILEICLYQFRYQGKKLIAAISLAEGDKSKTLPPRIVRPHTYAGRSLSMATDIAAQLVSSSDADSVYRSLLEANMATEVGITVLDIICLYCLQFKHQLEEDDGDNILMRKVFDIFLSYLQMSQSEVLLKHVFAGLRTFISKFPTALFKGHAHLCGDLCYEILRCCNSKLSSTRNEACALLYLLMRNNFEYTGRREFVRVHIQVSGYQ</sequence>
<dbReference type="GeneID" id="102806575"/>
<gene>
    <name evidence="3" type="primary">LOC102806575</name>
</gene>
<evidence type="ECO:0000313" key="3">
    <source>
        <dbReference type="RefSeq" id="XP_006823937.1"/>
    </source>
</evidence>
<feature type="compositionally biased region" description="Low complexity" evidence="1">
    <location>
        <begin position="25"/>
        <end position="38"/>
    </location>
</feature>
<name>A0ABM0MV96_SACKO</name>